<sequence>MKKQEMSLKQQYQRLTMAKAQATRNGQPTPKLDKKIEKMKAMMGSTVQKVPAAKPSAGKFVDYKGVNKLPMQGGACTPK</sequence>
<comment type="caution">
    <text evidence="1">The sequence shown here is derived from an EMBL/GenBank/DDBJ whole genome shotgun (WGS) entry which is preliminary data.</text>
</comment>
<protein>
    <submittedName>
        <fullName evidence="1">Uncharacterized protein</fullName>
    </submittedName>
</protein>
<dbReference type="EMBL" id="JACOQI010000005">
    <property type="protein sequence ID" value="MBC5769995.1"/>
    <property type="molecule type" value="Genomic_DNA"/>
</dbReference>
<dbReference type="Proteomes" id="UP000620327">
    <property type="component" value="Unassembled WGS sequence"/>
</dbReference>
<dbReference type="RefSeq" id="WP_108979743.1">
    <property type="nucleotide sequence ID" value="NZ_JACOQI010000005.1"/>
</dbReference>
<proteinExistence type="predicted"/>
<reference evidence="1" key="1">
    <citation type="submission" date="2020-08" db="EMBL/GenBank/DDBJ databases">
        <title>Genome public.</title>
        <authorList>
            <person name="Liu C."/>
            <person name="Sun Q."/>
        </authorList>
    </citation>
    <scope>NUCLEOTIDE SEQUENCE</scope>
    <source>
        <strain evidence="1">BX15</strain>
    </source>
</reference>
<organism evidence="1 2">
    <name type="scientific">Dysosmobacter segnis</name>
    <dbReference type="NCBI Taxonomy" id="2763042"/>
    <lineage>
        <taxon>Bacteria</taxon>
        <taxon>Bacillati</taxon>
        <taxon>Bacillota</taxon>
        <taxon>Clostridia</taxon>
        <taxon>Eubacteriales</taxon>
        <taxon>Oscillospiraceae</taxon>
        <taxon>Dysosmobacter</taxon>
    </lineage>
</organism>
<accession>A0A923MFZ4</accession>
<evidence type="ECO:0000313" key="2">
    <source>
        <dbReference type="Proteomes" id="UP000620327"/>
    </source>
</evidence>
<keyword evidence="2" id="KW-1185">Reference proteome</keyword>
<gene>
    <name evidence="1" type="ORF">H8Z83_06600</name>
</gene>
<evidence type="ECO:0000313" key="1">
    <source>
        <dbReference type="EMBL" id="MBC5769995.1"/>
    </source>
</evidence>
<name>A0A923MFZ4_9FIRM</name>
<dbReference type="AlphaFoldDB" id="A0A923MFZ4"/>